<sequence length="627" mass="71823">MDQRAIRNQANLQLIDIKLKELKFNEETAFTNVDLTTFTCCLTLNTCRDMMMDSEDDVMGVGLVVERQEHVVDAPTLISVKNVSVTILSRSACDDAIKMKLNIADAARVHGGFVPSKSAAPTTSTTRTRNQADNNQSEFTRGVAAEPINTFLPLYICDAHFERVQIMLEPILGYLFTLDITGYKSDQLLGLFSILGQIMNASPRNGSEREEMILYEFKRLCHAFLPRTLEYLGEENDVLKKFMAGPTGRSKAHIQNLMTLFGYIHALGIETIDESLRYAIVEELYRRHFSYIYHGTSENIISEHVQTLLYGKDDDDDKHENNETKIEVDELCYVKSKNDKTNDGHFAQHARAVLKKNEINHKIPTEKIDIQYEIPERQINTMNNKIRSKMVELLSGFSIKPVQHVLDRLGIRMMDISNEHECILLRSMLVQCLRFYSNESINGAVLNKTFFNVRTDHEHVLTVAHEEFDANRQNLTTNKIEQIRVLELARRAVLTSDIGVYLGRMIVYAPTRGGKIFDTILSLLLDRSQKQVPLLAEKISIIFTGRYKEHRDADKEFDVLSNGLAWFPDRSIINRVREALGEDQWNDLDQLMRGRTCGHVYRLSDIPNRHGYHNSHPNPNLVVQWTS</sequence>
<dbReference type="AlphaFoldDB" id="A0A819WZS9"/>
<feature type="region of interest" description="Disordered" evidence="1">
    <location>
        <begin position="115"/>
        <end position="139"/>
    </location>
</feature>
<dbReference type="Proteomes" id="UP000663842">
    <property type="component" value="Unassembled WGS sequence"/>
</dbReference>
<comment type="caution">
    <text evidence="2">The sequence shown here is derived from an EMBL/GenBank/DDBJ whole genome shotgun (WGS) entry which is preliminary data.</text>
</comment>
<accession>A0A819WZS9</accession>
<proteinExistence type="predicted"/>
<feature type="compositionally biased region" description="Low complexity" evidence="1">
    <location>
        <begin position="115"/>
        <end position="129"/>
    </location>
</feature>
<dbReference type="EMBL" id="CAJOBF010004344">
    <property type="protein sequence ID" value="CAF4134373.1"/>
    <property type="molecule type" value="Genomic_DNA"/>
</dbReference>
<protein>
    <submittedName>
        <fullName evidence="2">Uncharacterized protein</fullName>
    </submittedName>
</protein>
<reference evidence="2" key="1">
    <citation type="submission" date="2021-02" db="EMBL/GenBank/DDBJ databases">
        <authorList>
            <person name="Nowell W R."/>
        </authorList>
    </citation>
    <scope>NUCLEOTIDE SEQUENCE</scope>
</reference>
<evidence type="ECO:0000313" key="3">
    <source>
        <dbReference type="Proteomes" id="UP000663842"/>
    </source>
</evidence>
<evidence type="ECO:0000313" key="2">
    <source>
        <dbReference type="EMBL" id="CAF4134373.1"/>
    </source>
</evidence>
<evidence type="ECO:0000256" key="1">
    <source>
        <dbReference type="SAM" id="MobiDB-lite"/>
    </source>
</evidence>
<gene>
    <name evidence="2" type="ORF">UXM345_LOCUS24188</name>
</gene>
<organism evidence="2 3">
    <name type="scientific">Rotaria magnacalcarata</name>
    <dbReference type="NCBI Taxonomy" id="392030"/>
    <lineage>
        <taxon>Eukaryota</taxon>
        <taxon>Metazoa</taxon>
        <taxon>Spiralia</taxon>
        <taxon>Gnathifera</taxon>
        <taxon>Rotifera</taxon>
        <taxon>Eurotatoria</taxon>
        <taxon>Bdelloidea</taxon>
        <taxon>Philodinida</taxon>
        <taxon>Philodinidae</taxon>
        <taxon>Rotaria</taxon>
    </lineage>
</organism>
<name>A0A819WZS9_9BILA</name>